<dbReference type="EMBL" id="CATQJA010001655">
    <property type="protein sequence ID" value="CAJ0568080.1"/>
    <property type="molecule type" value="Genomic_DNA"/>
</dbReference>
<proteinExistence type="predicted"/>
<sequence>MTILGGAIGAYKDVAEVDQLAFYNEFIAEKLRKYGNNSAAAPRLAQNYARFMAIYNLYLSKFPFYNTEDRRLKQTTVQLAAMRLTIELFRKKADEDRGGQPADAVLFAIGGDHAESVPMSAVFGSAGYDVAAQMLVRAQRFWMNLQRCPTYIQYALDLCSMTGEEHRSGQPGVAPRSGGRCPSSQLANFTQAFHCSEGDNMMFQENECNSLAP</sequence>
<name>A0AA36CGV2_9BILA</name>
<reference evidence="1" key="1">
    <citation type="submission" date="2023-06" db="EMBL/GenBank/DDBJ databases">
        <authorList>
            <person name="Delattre M."/>
        </authorList>
    </citation>
    <scope>NUCLEOTIDE SEQUENCE</scope>
    <source>
        <strain evidence="1">AF72</strain>
    </source>
</reference>
<evidence type="ECO:0000313" key="1">
    <source>
        <dbReference type="EMBL" id="CAJ0568080.1"/>
    </source>
</evidence>
<keyword evidence="2" id="KW-1185">Reference proteome</keyword>
<feature type="non-terminal residue" evidence="1">
    <location>
        <position position="213"/>
    </location>
</feature>
<organism evidence="1 2">
    <name type="scientific">Mesorhabditis spiculigera</name>
    <dbReference type="NCBI Taxonomy" id="96644"/>
    <lineage>
        <taxon>Eukaryota</taxon>
        <taxon>Metazoa</taxon>
        <taxon>Ecdysozoa</taxon>
        <taxon>Nematoda</taxon>
        <taxon>Chromadorea</taxon>
        <taxon>Rhabditida</taxon>
        <taxon>Rhabditina</taxon>
        <taxon>Rhabditomorpha</taxon>
        <taxon>Rhabditoidea</taxon>
        <taxon>Rhabditidae</taxon>
        <taxon>Mesorhabditinae</taxon>
        <taxon>Mesorhabditis</taxon>
    </lineage>
</organism>
<gene>
    <name evidence="1" type="ORF">MSPICULIGERA_LOCUS6607</name>
</gene>
<accession>A0AA36CGV2</accession>
<dbReference type="Proteomes" id="UP001177023">
    <property type="component" value="Unassembled WGS sequence"/>
</dbReference>
<comment type="caution">
    <text evidence="1">The sequence shown here is derived from an EMBL/GenBank/DDBJ whole genome shotgun (WGS) entry which is preliminary data.</text>
</comment>
<protein>
    <submittedName>
        <fullName evidence="1">Uncharacterized protein</fullName>
    </submittedName>
</protein>
<dbReference type="AlphaFoldDB" id="A0AA36CGV2"/>
<evidence type="ECO:0000313" key="2">
    <source>
        <dbReference type="Proteomes" id="UP001177023"/>
    </source>
</evidence>